<organism evidence="2 3">
    <name type="scientific">Atlantibacter hermannii NBRC 105704</name>
    <dbReference type="NCBI Taxonomy" id="1115512"/>
    <lineage>
        <taxon>Bacteria</taxon>
        <taxon>Pseudomonadati</taxon>
        <taxon>Pseudomonadota</taxon>
        <taxon>Gammaproteobacteria</taxon>
        <taxon>Enterobacterales</taxon>
        <taxon>Enterobacteriaceae</taxon>
        <taxon>Atlantibacter</taxon>
    </lineage>
</organism>
<protein>
    <recommendedName>
        <fullName evidence="4">Inner membrane protein YidI</fullName>
    </recommendedName>
</protein>
<dbReference type="AlphaFoldDB" id="H5V026"/>
<dbReference type="Proteomes" id="UP000010297">
    <property type="component" value="Unassembled WGS sequence"/>
</dbReference>
<evidence type="ECO:0000256" key="1">
    <source>
        <dbReference type="SAM" id="Phobius"/>
    </source>
</evidence>
<reference evidence="2 3" key="1">
    <citation type="submission" date="2012-02" db="EMBL/GenBank/DDBJ databases">
        <title>Whole genome shotgun sequence of Escherichia hermannii NBRC 105704.</title>
        <authorList>
            <person name="Yoshida I."/>
            <person name="Hosoyama A."/>
            <person name="Tsuchikane K."/>
            <person name="Katsumata H."/>
            <person name="Yamazaki S."/>
            <person name="Fujita N."/>
        </authorList>
    </citation>
    <scope>NUCLEOTIDE SEQUENCE [LARGE SCALE GENOMIC DNA]</scope>
    <source>
        <strain evidence="2 3">NBRC 105704</strain>
    </source>
</reference>
<dbReference type="EMBL" id="BAFF01000002">
    <property type="protein sequence ID" value="GAB51334.1"/>
    <property type="molecule type" value="Genomic_DNA"/>
</dbReference>
<comment type="caution">
    <text evidence="2">The sequence shown here is derived from an EMBL/GenBank/DDBJ whole genome shotgun (WGS) entry which is preliminary data.</text>
</comment>
<keyword evidence="1" id="KW-1133">Transmembrane helix</keyword>
<keyword evidence="1" id="KW-0472">Membrane</keyword>
<name>H5V026_ATLHE</name>
<sequence length="171" mass="18118">MGVPDSSEYDLRFVCKNDTGRDMDTFRQNKISSAGMILGAIAFILGIIHFSLGPFSPSRGSVESVVAREVAAVKRGIIAGLKGDEAPVPVRRERPDMDKLLDNVGRGLAVIALGCAFVGGMRKENRWGVSGALFFGGATLAFHVLVFSIGLVCGIILLLLILQWLTGGGLG</sequence>
<feature type="transmembrane region" description="Helical" evidence="1">
    <location>
        <begin position="104"/>
        <end position="121"/>
    </location>
</feature>
<evidence type="ECO:0008006" key="4">
    <source>
        <dbReference type="Google" id="ProtNLM"/>
    </source>
</evidence>
<gene>
    <name evidence="2" type="primary">yidI</name>
    <name evidence="2" type="ORF">EH105704_02_03630</name>
</gene>
<dbReference type="eggNOG" id="ENOG5031ZXV">
    <property type="taxonomic scope" value="Bacteria"/>
</dbReference>
<keyword evidence="3" id="KW-1185">Reference proteome</keyword>
<feature type="transmembrane region" description="Helical" evidence="1">
    <location>
        <begin position="133"/>
        <end position="165"/>
    </location>
</feature>
<evidence type="ECO:0000313" key="2">
    <source>
        <dbReference type="EMBL" id="GAB51334.1"/>
    </source>
</evidence>
<keyword evidence="1" id="KW-0812">Transmembrane</keyword>
<proteinExistence type="predicted"/>
<evidence type="ECO:0000313" key="3">
    <source>
        <dbReference type="Proteomes" id="UP000010297"/>
    </source>
</evidence>
<accession>H5V026</accession>
<feature type="transmembrane region" description="Helical" evidence="1">
    <location>
        <begin position="31"/>
        <end position="52"/>
    </location>
</feature>